<evidence type="ECO:0000313" key="2">
    <source>
        <dbReference type="EMBL" id="HIR60730.1"/>
    </source>
</evidence>
<dbReference type="Gene3D" id="3.40.50.1110">
    <property type="entry name" value="SGNH hydrolase"/>
    <property type="match status" value="1"/>
</dbReference>
<organism evidence="2 3">
    <name type="scientific">Candidatus Faecivivens stercoravium</name>
    <dbReference type="NCBI Taxonomy" id="2840803"/>
    <lineage>
        <taxon>Bacteria</taxon>
        <taxon>Bacillati</taxon>
        <taxon>Bacillota</taxon>
        <taxon>Clostridia</taxon>
        <taxon>Eubacteriales</taxon>
        <taxon>Oscillospiraceae</taxon>
        <taxon>Oscillospiraceae incertae sedis</taxon>
        <taxon>Candidatus Faecivivens</taxon>
    </lineage>
</organism>
<gene>
    <name evidence="2" type="ORF">IAB37_04045</name>
</gene>
<evidence type="ECO:0000259" key="1">
    <source>
        <dbReference type="Pfam" id="PF13472"/>
    </source>
</evidence>
<reference evidence="2" key="2">
    <citation type="journal article" date="2021" name="PeerJ">
        <title>Extensive microbial diversity within the chicken gut microbiome revealed by metagenomics and culture.</title>
        <authorList>
            <person name="Gilroy R."/>
            <person name="Ravi A."/>
            <person name="Getino M."/>
            <person name="Pursley I."/>
            <person name="Horton D.L."/>
            <person name="Alikhan N.F."/>
            <person name="Baker D."/>
            <person name="Gharbi K."/>
            <person name="Hall N."/>
            <person name="Watson M."/>
            <person name="Adriaenssens E.M."/>
            <person name="Foster-Nyarko E."/>
            <person name="Jarju S."/>
            <person name="Secka A."/>
            <person name="Antonio M."/>
            <person name="Oren A."/>
            <person name="Chaudhuri R.R."/>
            <person name="La Ragione R."/>
            <person name="Hildebrand F."/>
            <person name="Pallen M.J."/>
        </authorList>
    </citation>
    <scope>NUCLEOTIDE SEQUENCE</scope>
    <source>
        <strain evidence="2">CHK189-12415</strain>
    </source>
</reference>
<protein>
    <recommendedName>
        <fullName evidence="1">SGNH hydrolase-type esterase domain-containing protein</fullName>
    </recommendedName>
</protein>
<evidence type="ECO:0000313" key="3">
    <source>
        <dbReference type="Proteomes" id="UP000824241"/>
    </source>
</evidence>
<dbReference type="PANTHER" id="PTHR30383">
    <property type="entry name" value="THIOESTERASE 1/PROTEASE 1/LYSOPHOSPHOLIPASE L1"/>
    <property type="match status" value="1"/>
</dbReference>
<dbReference type="SUPFAM" id="SSF52266">
    <property type="entry name" value="SGNH hydrolase"/>
    <property type="match status" value="1"/>
</dbReference>
<sequence length="271" mass="30123">MKTRVETPYAKEFLAYALEFEGCVSGEPEHFLKVMKHNTGFCGSLTKYGLDRKGLQRRNPLVVGLGDSVTAGHFEMLVRDFAGFPAFIKAGKPVEAVDERQSYLEKFKDRLSDRYEATSVSVLNAGIAGDNMLGMEARLSRDVIAHDPDLTIINGALNWGPELGDNRNFYESLKRVVRRIKRETGSDIVLMTPNMQCTDNLPYPAGDSLEERVKLIRQVAAEENTCLADVYKVWEGFVKAGHPVAALLANGINHPTPAGHQVMAEVLMKFF</sequence>
<reference evidence="2" key="1">
    <citation type="submission" date="2020-10" db="EMBL/GenBank/DDBJ databases">
        <authorList>
            <person name="Gilroy R."/>
        </authorList>
    </citation>
    <scope>NUCLEOTIDE SEQUENCE</scope>
    <source>
        <strain evidence="2">CHK189-12415</strain>
    </source>
</reference>
<dbReference type="InterPro" id="IPR013830">
    <property type="entry name" value="SGNH_hydro"/>
</dbReference>
<comment type="caution">
    <text evidence="2">The sequence shown here is derived from an EMBL/GenBank/DDBJ whole genome shotgun (WGS) entry which is preliminary data.</text>
</comment>
<name>A0A9D1J4S2_9FIRM</name>
<dbReference type="AlphaFoldDB" id="A0A9D1J4S2"/>
<dbReference type="InterPro" id="IPR036514">
    <property type="entry name" value="SGNH_hydro_sf"/>
</dbReference>
<dbReference type="GO" id="GO:0004622">
    <property type="term" value="F:phosphatidylcholine lysophospholipase activity"/>
    <property type="evidence" value="ECO:0007669"/>
    <property type="project" value="TreeGrafter"/>
</dbReference>
<accession>A0A9D1J4S2</accession>
<feature type="domain" description="SGNH hydrolase-type esterase" evidence="1">
    <location>
        <begin position="65"/>
        <end position="262"/>
    </location>
</feature>
<dbReference type="Proteomes" id="UP000824241">
    <property type="component" value="Unassembled WGS sequence"/>
</dbReference>
<dbReference type="EMBL" id="DVHA01000131">
    <property type="protein sequence ID" value="HIR60730.1"/>
    <property type="molecule type" value="Genomic_DNA"/>
</dbReference>
<dbReference type="Pfam" id="PF13472">
    <property type="entry name" value="Lipase_GDSL_2"/>
    <property type="match status" value="1"/>
</dbReference>
<dbReference type="InterPro" id="IPR051532">
    <property type="entry name" value="Ester_Hydrolysis_Enzymes"/>
</dbReference>
<dbReference type="PANTHER" id="PTHR30383:SF5">
    <property type="entry name" value="SGNH HYDROLASE-TYPE ESTERASE DOMAIN-CONTAINING PROTEIN"/>
    <property type="match status" value="1"/>
</dbReference>
<proteinExistence type="predicted"/>